<dbReference type="EMBL" id="CP029490">
    <property type="protein sequence ID" value="AWN20116.1"/>
    <property type="molecule type" value="Genomic_DNA"/>
</dbReference>
<evidence type="ECO:0000313" key="1">
    <source>
        <dbReference type="EMBL" id="AWN20116.1"/>
    </source>
</evidence>
<keyword evidence="2" id="KW-1185">Reference proteome</keyword>
<proteinExistence type="predicted"/>
<protein>
    <submittedName>
        <fullName evidence="1">Uncharacterized protein</fullName>
    </submittedName>
</protein>
<sequence>MTCEVNEEDRKLTIAISVVLPQVQKFGSEKNIKNQILKFDEYCTLIKGNKKRPAEASPFNH</sequence>
<dbReference type="Proteomes" id="UP000245369">
    <property type="component" value="Chromosome"/>
</dbReference>
<evidence type="ECO:0000313" key="2">
    <source>
        <dbReference type="Proteomes" id="UP000245369"/>
    </source>
</evidence>
<gene>
    <name evidence="1" type="ORF">DK182_01610</name>
</gene>
<accession>A0ABM6W3T7</accession>
<organism evidence="1 2">
    <name type="scientific">Streptococcus sobrinus</name>
    <dbReference type="NCBI Taxonomy" id="1310"/>
    <lineage>
        <taxon>Bacteria</taxon>
        <taxon>Bacillati</taxon>
        <taxon>Bacillota</taxon>
        <taxon>Bacilli</taxon>
        <taxon>Lactobacillales</taxon>
        <taxon>Streptococcaceae</taxon>
        <taxon>Streptococcus</taxon>
    </lineage>
</organism>
<name>A0ABM6W3T7_9STRE</name>
<reference evidence="1 2" key="1">
    <citation type="submission" date="2018-05" db="EMBL/GenBank/DDBJ databases">
        <title>Complete genome sequences of Streptococcus sobrinus.</title>
        <authorList>
            <person name="Sales M."/>
            <person name="Jensen P.A."/>
        </authorList>
    </citation>
    <scope>NUCLEOTIDE SEQUENCE [LARGE SCALE GENOMIC DNA]</scope>
    <source>
        <strain evidence="1 2">SL1</strain>
    </source>
</reference>